<accession>A0ACB8R4L4</accession>
<evidence type="ECO:0000313" key="1">
    <source>
        <dbReference type="EMBL" id="KAI0038685.1"/>
    </source>
</evidence>
<reference evidence="1" key="1">
    <citation type="submission" date="2021-02" db="EMBL/GenBank/DDBJ databases">
        <authorList>
            <consortium name="DOE Joint Genome Institute"/>
            <person name="Ahrendt S."/>
            <person name="Looney B.P."/>
            <person name="Miyauchi S."/>
            <person name="Morin E."/>
            <person name="Drula E."/>
            <person name="Courty P.E."/>
            <person name="Chicoki N."/>
            <person name="Fauchery L."/>
            <person name="Kohler A."/>
            <person name="Kuo A."/>
            <person name="Labutti K."/>
            <person name="Pangilinan J."/>
            <person name="Lipzen A."/>
            <person name="Riley R."/>
            <person name="Andreopoulos W."/>
            <person name="He G."/>
            <person name="Johnson J."/>
            <person name="Barry K.W."/>
            <person name="Grigoriev I.V."/>
            <person name="Nagy L."/>
            <person name="Hibbett D."/>
            <person name="Henrissat B."/>
            <person name="Matheny P.B."/>
            <person name="Labbe J."/>
            <person name="Martin F."/>
        </authorList>
    </citation>
    <scope>NUCLEOTIDE SEQUENCE</scope>
    <source>
        <strain evidence="1">FP105234-sp</strain>
    </source>
</reference>
<dbReference type="EMBL" id="MU276437">
    <property type="protein sequence ID" value="KAI0038685.1"/>
    <property type="molecule type" value="Genomic_DNA"/>
</dbReference>
<evidence type="ECO:0000313" key="2">
    <source>
        <dbReference type="Proteomes" id="UP000814033"/>
    </source>
</evidence>
<organism evidence="1 2">
    <name type="scientific">Auriscalpium vulgare</name>
    <dbReference type="NCBI Taxonomy" id="40419"/>
    <lineage>
        <taxon>Eukaryota</taxon>
        <taxon>Fungi</taxon>
        <taxon>Dikarya</taxon>
        <taxon>Basidiomycota</taxon>
        <taxon>Agaricomycotina</taxon>
        <taxon>Agaricomycetes</taxon>
        <taxon>Russulales</taxon>
        <taxon>Auriscalpiaceae</taxon>
        <taxon>Auriscalpium</taxon>
    </lineage>
</organism>
<protein>
    <submittedName>
        <fullName evidence="1">Uncharacterized protein</fullName>
    </submittedName>
</protein>
<proteinExistence type="predicted"/>
<gene>
    <name evidence="1" type="ORF">FA95DRAFT_1469218</name>
</gene>
<keyword evidence="2" id="KW-1185">Reference proteome</keyword>
<name>A0ACB8R4L4_9AGAM</name>
<reference evidence="1" key="2">
    <citation type="journal article" date="2022" name="New Phytol.">
        <title>Evolutionary transition to the ectomycorrhizal habit in the genomes of a hyperdiverse lineage of mushroom-forming fungi.</title>
        <authorList>
            <person name="Looney B."/>
            <person name="Miyauchi S."/>
            <person name="Morin E."/>
            <person name="Drula E."/>
            <person name="Courty P.E."/>
            <person name="Kohler A."/>
            <person name="Kuo A."/>
            <person name="LaButti K."/>
            <person name="Pangilinan J."/>
            <person name="Lipzen A."/>
            <person name="Riley R."/>
            <person name="Andreopoulos W."/>
            <person name="He G."/>
            <person name="Johnson J."/>
            <person name="Nolan M."/>
            <person name="Tritt A."/>
            <person name="Barry K.W."/>
            <person name="Grigoriev I.V."/>
            <person name="Nagy L.G."/>
            <person name="Hibbett D."/>
            <person name="Henrissat B."/>
            <person name="Matheny P.B."/>
            <person name="Labbe J."/>
            <person name="Martin F.M."/>
        </authorList>
    </citation>
    <scope>NUCLEOTIDE SEQUENCE</scope>
    <source>
        <strain evidence="1">FP105234-sp</strain>
    </source>
</reference>
<sequence length="80" mass="9226">ELEKALAKRSASKMAEARSEMILRVEGSQLAHMRSRDPRQVWDSLRMVHRARGFATSLALRRSFLTARKKTTQRMVAWIG</sequence>
<feature type="non-terminal residue" evidence="1">
    <location>
        <position position="80"/>
    </location>
</feature>
<comment type="caution">
    <text evidence="1">The sequence shown here is derived from an EMBL/GenBank/DDBJ whole genome shotgun (WGS) entry which is preliminary data.</text>
</comment>
<dbReference type="Proteomes" id="UP000814033">
    <property type="component" value="Unassembled WGS sequence"/>
</dbReference>
<feature type="non-terminal residue" evidence="1">
    <location>
        <position position="1"/>
    </location>
</feature>